<evidence type="ECO:0000313" key="2">
    <source>
        <dbReference type="EMBL" id="JAH49001.1"/>
    </source>
</evidence>
<name>A0A0E9T5Q2_ANGAN</name>
<evidence type="ECO:0000256" key="1">
    <source>
        <dbReference type="SAM" id="MobiDB-lite"/>
    </source>
</evidence>
<accession>A0A0E9T5Q2</accession>
<feature type="region of interest" description="Disordered" evidence="1">
    <location>
        <begin position="1"/>
        <end position="27"/>
    </location>
</feature>
<protein>
    <submittedName>
        <fullName evidence="2">Uncharacterized protein</fullName>
    </submittedName>
</protein>
<sequence>MNGCPPILGVSDPSPPRPHYFPKTVKL</sequence>
<organism evidence="2">
    <name type="scientific">Anguilla anguilla</name>
    <name type="common">European freshwater eel</name>
    <name type="synonym">Muraena anguilla</name>
    <dbReference type="NCBI Taxonomy" id="7936"/>
    <lineage>
        <taxon>Eukaryota</taxon>
        <taxon>Metazoa</taxon>
        <taxon>Chordata</taxon>
        <taxon>Craniata</taxon>
        <taxon>Vertebrata</taxon>
        <taxon>Euteleostomi</taxon>
        <taxon>Actinopterygii</taxon>
        <taxon>Neopterygii</taxon>
        <taxon>Teleostei</taxon>
        <taxon>Anguilliformes</taxon>
        <taxon>Anguillidae</taxon>
        <taxon>Anguilla</taxon>
    </lineage>
</organism>
<reference evidence="2" key="1">
    <citation type="submission" date="2014-11" db="EMBL/GenBank/DDBJ databases">
        <authorList>
            <person name="Amaro Gonzalez C."/>
        </authorList>
    </citation>
    <scope>NUCLEOTIDE SEQUENCE</scope>
</reference>
<reference evidence="2" key="2">
    <citation type="journal article" date="2015" name="Fish Shellfish Immunol.">
        <title>Early steps in the European eel (Anguilla anguilla)-Vibrio vulnificus interaction in the gills: Role of the RtxA13 toxin.</title>
        <authorList>
            <person name="Callol A."/>
            <person name="Pajuelo D."/>
            <person name="Ebbesson L."/>
            <person name="Teles M."/>
            <person name="MacKenzie S."/>
            <person name="Amaro C."/>
        </authorList>
    </citation>
    <scope>NUCLEOTIDE SEQUENCE</scope>
</reference>
<dbReference type="EMBL" id="GBXM01059576">
    <property type="protein sequence ID" value="JAH49001.1"/>
    <property type="molecule type" value="Transcribed_RNA"/>
</dbReference>
<dbReference type="AlphaFoldDB" id="A0A0E9T5Q2"/>
<proteinExistence type="predicted"/>